<keyword evidence="6" id="KW-0460">Magnesium</keyword>
<evidence type="ECO:0000256" key="4">
    <source>
        <dbReference type="ARBA" id="ARBA00023150"/>
    </source>
</evidence>
<dbReference type="CDD" id="cd00887">
    <property type="entry name" value="MoeA"/>
    <property type="match status" value="1"/>
</dbReference>
<evidence type="ECO:0000313" key="8">
    <source>
        <dbReference type="EMBL" id="SHK62701.1"/>
    </source>
</evidence>
<dbReference type="UniPathway" id="UPA00344"/>
<dbReference type="Gene3D" id="3.90.105.10">
    <property type="entry name" value="Molybdopterin biosynthesis moea protein, domain 2"/>
    <property type="match status" value="1"/>
</dbReference>
<dbReference type="Gene3D" id="2.170.190.11">
    <property type="entry name" value="Molybdopterin biosynthesis moea protein, domain 3"/>
    <property type="match status" value="1"/>
</dbReference>
<dbReference type="SMART" id="SM00852">
    <property type="entry name" value="MoCF_biosynth"/>
    <property type="match status" value="1"/>
</dbReference>
<dbReference type="Gene3D" id="2.40.340.10">
    <property type="entry name" value="MoeA, C-terminal, domain IV"/>
    <property type="match status" value="1"/>
</dbReference>
<dbReference type="Gene3D" id="3.40.980.10">
    <property type="entry name" value="MoaB/Mog-like domain"/>
    <property type="match status" value="1"/>
</dbReference>
<dbReference type="Pfam" id="PF00994">
    <property type="entry name" value="MoCF_biosynth"/>
    <property type="match status" value="1"/>
</dbReference>
<dbReference type="InterPro" id="IPR038987">
    <property type="entry name" value="MoeA-like"/>
</dbReference>
<gene>
    <name evidence="8" type="ORF">SAMN02745216_03779</name>
</gene>
<evidence type="ECO:0000256" key="2">
    <source>
        <dbReference type="ARBA" id="ARBA00005046"/>
    </source>
</evidence>
<keyword evidence="4 6" id="KW-0501">Molybdenum cofactor biosynthesis</keyword>
<dbReference type="InterPro" id="IPR036425">
    <property type="entry name" value="MoaB/Mog-like_dom_sf"/>
</dbReference>
<evidence type="ECO:0000256" key="3">
    <source>
        <dbReference type="ARBA" id="ARBA00010763"/>
    </source>
</evidence>
<dbReference type="Pfam" id="PF03454">
    <property type="entry name" value="MoeA_C"/>
    <property type="match status" value="1"/>
</dbReference>
<proteinExistence type="inferred from homology"/>
<keyword evidence="6" id="KW-0808">Transferase</keyword>
<reference evidence="9" key="1">
    <citation type="submission" date="2016-11" db="EMBL/GenBank/DDBJ databases">
        <authorList>
            <person name="Varghese N."/>
            <person name="Submissions S."/>
        </authorList>
    </citation>
    <scope>NUCLEOTIDE SEQUENCE [LARGE SCALE GENOMIC DNA]</scope>
    <source>
        <strain evidence="9">DSM 16219</strain>
    </source>
</reference>
<dbReference type="EC" id="2.10.1.1" evidence="6"/>
<dbReference type="AlphaFoldDB" id="A0A1M6U0L9"/>
<evidence type="ECO:0000256" key="1">
    <source>
        <dbReference type="ARBA" id="ARBA00002901"/>
    </source>
</evidence>
<keyword evidence="6" id="KW-0479">Metal-binding</keyword>
<comment type="pathway">
    <text evidence="2 6">Cofactor biosynthesis; molybdopterin biosynthesis.</text>
</comment>
<dbReference type="GO" id="GO:0046872">
    <property type="term" value="F:metal ion binding"/>
    <property type="evidence" value="ECO:0007669"/>
    <property type="project" value="UniProtKB-UniRule"/>
</dbReference>
<dbReference type="EMBL" id="FQZU01000029">
    <property type="protein sequence ID" value="SHK62701.1"/>
    <property type="molecule type" value="Genomic_DNA"/>
</dbReference>
<dbReference type="GO" id="GO:0006777">
    <property type="term" value="P:Mo-molybdopterin cofactor biosynthetic process"/>
    <property type="evidence" value="ECO:0007669"/>
    <property type="project" value="UniProtKB-UniRule"/>
</dbReference>
<dbReference type="PANTHER" id="PTHR10192">
    <property type="entry name" value="MOLYBDOPTERIN BIOSYNTHESIS PROTEIN"/>
    <property type="match status" value="1"/>
</dbReference>
<dbReference type="GO" id="GO:0005829">
    <property type="term" value="C:cytosol"/>
    <property type="evidence" value="ECO:0007669"/>
    <property type="project" value="TreeGrafter"/>
</dbReference>
<comment type="catalytic activity">
    <reaction evidence="5">
        <text>adenylyl-molybdopterin + molybdate = Mo-molybdopterin + AMP + H(+)</text>
        <dbReference type="Rhea" id="RHEA:35047"/>
        <dbReference type="ChEBI" id="CHEBI:15378"/>
        <dbReference type="ChEBI" id="CHEBI:36264"/>
        <dbReference type="ChEBI" id="CHEBI:62727"/>
        <dbReference type="ChEBI" id="CHEBI:71302"/>
        <dbReference type="ChEBI" id="CHEBI:456215"/>
        <dbReference type="EC" id="2.10.1.1"/>
    </reaction>
</comment>
<keyword evidence="6" id="KW-0500">Molybdenum</keyword>
<dbReference type="SUPFAM" id="SSF63882">
    <property type="entry name" value="MoeA N-terminal region -like"/>
    <property type="match status" value="1"/>
</dbReference>
<dbReference type="NCBIfam" id="TIGR00177">
    <property type="entry name" value="molyb_syn"/>
    <property type="match status" value="1"/>
</dbReference>
<comment type="similarity">
    <text evidence="3 6">Belongs to the MoeA family.</text>
</comment>
<dbReference type="RefSeq" id="WP_073477822.1">
    <property type="nucleotide sequence ID" value="NZ_FQZU01000029.1"/>
</dbReference>
<feature type="domain" description="MoaB/Mog" evidence="7">
    <location>
        <begin position="185"/>
        <end position="324"/>
    </location>
</feature>
<dbReference type="SUPFAM" id="SSF53218">
    <property type="entry name" value="Molybdenum cofactor biosynthesis proteins"/>
    <property type="match status" value="1"/>
</dbReference>
<organism evidence="8 9">
    <name type="scientific">Desulfatibacillum alkenivorans DSM 16219</name>
    <dbReference type="NCBI Taxonomy" id="1121393"/>
    <lineage>
        <taxon>Bacteria</taxon>
        <taxon>Pseudomonadati</taxon>
        <taxon>Thermodesulfobacteriota</taxon>
        <taxon>Desulfobacteria</taxon>
        <taxon>Desulfobacterales</taxon>
        <taxon>Desulfatibacillaceae</taxon>
        <taxon>Desulfatibacillum</taxon>
    </lineage>
</organism>
<dbReference type="InterPro" id="IPR036688">
    <property type="entry name" value="MoeA_C_domain_IV_sf"/>
</dbReference>
<protein>
    <recommendedName>
        <fullName evidence="6">Molybdopterin molybdenumtransferase</fullName>
        <ecNumber evidence="6">2.10.1.1</ecNumber>
    </recommendedName>
</protein>
<evidence type="ECO:0000256" key="6">
    <source>
        <dbReference type="RuleBase" id="RU365090"/>
    </source>
</evidence>
<comment type="cofactor">
    <cofactor evidence="6">
        <name>Mg(2+)</name>
        <dbReference type="ChEBI" id="CHEBI:18420"/>
    </cofactor>
</comment>
<dbReference type="InterPro" id="IPR001453">
    <property type="entry name" value="MoaB/Mog_dom"/>
</dbReference>
<dbReference type="STRING" id="1121393.SAMN02745216_03779"/>
<dbReference type="OrthoDB" id="9804758at2"/>
<dbReference type="GO" id="GO:0061599">
    <property type="term" value="F:molybdopterin molybdotransferase activity"/>
    <property type="evidence" value="ECO:0007669"/>
    <property type="project" value="UniProtKB-UniRule"/>
</dbReference>
<accession>A0A1M6U0L9</accession>
<dbReference type="PANTHER" id="PTHR10192:SF5">
    <property type="entry name" value="GEPHYRIN"/>
    <property type="match status" value="1"/>
</dbReference>
<dbReference type="InterPro" id="IPR005111">
    <property type="entry name" value="MoeA_C_domain_IV"/>
</dbReference>
<dbReference type="Proteomes" id="UP000183994">
    <property type="component" value="Unassembled WGS sequence"/>
</dbReference>
<evidence type="ECO:0000313" key="9">
    <source>
        <dbReference type="Proteomes" id="UP000183994"/>
    </source>
</evidence>
<evidence type="ECO:0000259" key="7">
    <source>
        <dbReference type="SMART" id="SM00852"/>
    </source>
</evidence>
<comment type="function">
    <text evidence="1 6">Catalyzes the insertion of molybdate into adenylated molybdopterin with the concomitant release of AMP.</text>
</comment>
<keyword evidence="9" id="KW-1185">Reference proteome</keyword>
<dbReference type="NCBIfam" id="NF045515">
    <property type="entry name" value="Glp_gephyrin"/>
    <property type="match status" value="1"/>
</dbReference>
<evidence type="ECO:0000256" key="5">
    <source>
        <dbReference type="ARBA" id="ARBA00047317"/>
    </source>
</evidence>
<dbReference type="InterPro" id="IPR005110">
    <property type="entry name" value="MoeA_linker/N"/>
</dbReference>
<dbReference type="Pfam" id="PF03453">
    <property type="entry name" value="MoeA_N"/>
    <property type="match status" value="1"/>
</dbReference>
<dbReference type="SUPFAM" id="SSF63867">
    <property type="entry name" value="MoeA C-terminal domain-like"/>
    <property type="match status" value="1"/>
</dbReference>
<sequence length="410" mass="43551">MKEFFQVISIRKVLDMAGSFPPAGTEEVEVFQACGRILAEDIVSKDNVPAFARSTMDGYAVAASSTFGASEGIPAMLEVAGRVEMGTTPEFSVGPGQAALMPTGGMLPAGTDSVVMVEHTEILDDKTIEVYKSVAPLGNVLDVGDDVKKDEVVLKKGVRLRPQDLAVAASVGEPILSVYKKPVVGIVSTGDEVVSADQEPGPGQIRDMNTYALGGLCHQAGAEYRSYGIVGDDPQALRQACEKALNECDMLLVSGGSSVGARDHTIEVIEGFEKSDILVHGVSISPGKPTILAKVGDKQVWGLPGHVTSAMVVFHAMVRPFIHHIAGYEGEDGVRSVLAKLARNVPSVQGRTDYVRVRLVEKDGELTAEPIFGKSGVIRTMVEADGFIQVDLNEEGLDPGSMVRVDLFDK</sequence>
<dbReference type="InterPro" id="IPR036135">
    <property type="entry name" value="MoeA_linker/N_sf"/>
</dbReference>
<name>A0A1M6U0L9_9BACT</name>